<keyword evidence="1" id="KW-0812">Transmembrane</keyword>
<dbReference type="RefSeq" id="WP_261519476.1">
    <property type="nucleotide sequence ID" value="NZ_JAODNW010000004.1"/>
</dbReference>
<evidence type="ECO:0000259" key="2">
    <source>
        <dbReference type="Pfam" id="PF21741"/>
    </source>
</evidence>
<evidence type="ECO:0000313" key="4">
    <source>
        <dbReference type="Proteomes" id="UP001589755"/>
    </source>
</evidence>
<dbReference type="Proteomes" id="UP001589755">
    <property type="component" value="Unassembled WGS sequence"/>
</dbReference>
<accession>A0ABV6D9Z8</accession>
<dbReference type="EMBL" id="JBHLXD010000022">
    <property type="protein sequence ID" value="MFC0209435.1"/>
    <property type="molecule type" value="Genomic_DNA"/>
</dbReference>
<feature type="transmembrane region" description="Helical" evidence="1">
    <location>
        <begin position="43"/>
        <end position="64"/>
    </location>
</feature>
<feature type="domain" description="DUF6867" evidence="2">
    <location>
        <begin position="13"/>
        <end position="116"/>
    </location>
</feature>
<dbReference type="Pfam" id="PF21741">
    <property type="entry name" value="DUF6867"/>
    <property type="match status" value="1"/>
</dbReference>
<feature type="transmembrane region" description="Helical" evidence="1">
    <location>
        <begin position="70"/>
        <end position="88"/>
    </location>
</feature>
<sequence>MENQNALLWEVTFWEFLFVTILLAGGAAYLTGRAIARAWQSNLQLAFYIVLLAAATRFIHFALFNGTLLSLHYYLVDLAVLLVIAFLGKRITRAWQMSTQYNAYYARNGLLGWKARGQGD</sequence>
<evidence type="ECO:0000256" key="1">
    <source>
        <dbReference type="SAM" id="Phobius"/>
    </source>
</evidence>
<keyword evidence="4" id="KW-1185">Reference proteome</keyword>
<keyword evidence="1" id="KW-1133">Transmembrane helix</keyword>
<name>A0ABV6D9Z8_9HYPH</name>
<gene>
    <name evidence="3" type="ORF">ACFFJ2_13605</name>
</gene>
<reference evidence="3 4" key="1">
    <citation type="submission" date="2024-09" db="EMBL/GenBank/DDBJ databases">
        <authorList>
            <person name="Sun Q."/>
            <person name="Mori K."/>
        </authorList>
    </citation>
    <scope>NUCLEOTIDE SEQUENCE [LARGE SCALE GENOMIC DNA]</scope>
    <source>
        <strain evidence="3 4">CCM 8543</strain>
    </source>
</reference>
<organism evidence="3 4">
    <name type="scientific">Chelativorans intermedius</name>
    <dbReference type="NCBI Taxonomy" id="515947"/>
    <lineage>
        <taxon>Bacteria</taxon>
        <taxon>Pseudomonadati</taxon>
        <taxon>Pseudomonadota</taxon>
        <taxon>Alphaproteobacteria</taxon>
        <taxon>Hyphomicrobiales</taxon>
        <taxon>Phyllobacteriaceae</taxon>
        <taxon>Chelativorans</taxon>
    </lineage>
</organism>
<protein>
    <submittedName>
        <fullName evidence="3">DUF6867 family protein</fullName>
    </submittedName>
</protein>
<feature type="transmembrane region" description="Helical" evidence="1">
    <location>
        <begin position="12"/>
        <end position="31"/>
    </location>
</feature>
<keyword evidence="1" id="KW-0472">Membrane</keyword>
<evidence type="ECO:0000313" key="3">
    <source>
        <dbReference type="EMBL" id="MFC0209435.1"/>
    </source>
</evidence>
<comment type="caution">
    <text evidence="3">The sequence shown here is derived from an EMBL/GenBank/DDBJ whole genome shotgun (WGS) entry which is preliminary data.</text>
</comment>
<dbReference type="InterPro" id="IPR049201">
    <property type="entry name" value="DUF6867"/>
</dbReference>
<proteinExistence type="predicted"/>